<protein>
    <submittedName>
        <fullName evidence="1">Uncharacterized protein</fullName>
    </submittedName>
</protein>
<dbReference type="EMBL" id="NXDM01000044">
    <property type="protein sequence ID" value="PCK77387.1"/>
    <property type="molecule type" value="Genomic_DNA"/>
</dbReference>
<evidence type="ECO:0000313" key="2">
    <source>
        <dbReference type="Proteomes" id="UP000218807"/>
    </source>
</evidence>
<evidence type="ECO:0000313" key="1">
    <source>
        <dbReference type="EMBL" id="PCK77387.1"/>
    </source>
</evidence>
<gene>
    <name evidence="1" type="ORF">CPT34_30045</name>
</gene>
<name>A0A2A5KK65_9HYPH</name>
<dbReference type="AlphaFoldDB" id="A0A2A5KK65"/>
<proteinExistence type="predicted"/>
<accession>A0A2A5KK65</accession>
<comment type="caution">
    <text evidence="1">The sequence shown here is derived from an EMBL/GenBank/DDBJ whole genome shotgun (WGS) entry which is preliminary data.</text>
</comment>
<dbReference type="Proteomes" id="UP000218807">
    <property type="component" value="Unassembled WGS sequence"/>
</dbReference>
<keyword evidence="2" id="KW-1185">Reference proteome</keyword>
<reference evidence="1 2" key="1">
    <citation type="submission" date="2017-09" db="EMBL/GenBank/DDBJ databases">
        <title>Comparative genomics of rhizobia isolated from Phaseolus vulgaris in China.</title>
        <authorList>
            <person name="Tong W."/>
        </authorList>
    </citation>
    <scope>NUCLEOTIDE SEQUENCE [LARGE SCALE GENOMIC DNA]</scope>
    <source>
        <strain evidence="1 2">L101</strain>
    </source>
</reference>
<organism evidence="1 2">
    <name type="scientific">Rhizobium sophoriradicis</name>
    <dbReference type="NCBI Taxonomy" id="1535245"/>
    <lineage>
        <taxon>Bacteria</taxon>
        <taxon>Pseudomonadati</taxon>
        <taxon>Pseudomonadota</taxon>
        <taxon>Alphaproteobacteria</taxon>
        <taxon>Hyphomicrobiales</taxon>
        <taxon>Rhizobiaceae</taxon>
        <taxon>Rhizobium/Agrobacterium group</taxon>
        <taxon>Rhizobium</taxon>
    </lineage>
</organism>
<sequence length="63" mass="7610">MGGGASRDRQRCWFFERDFGGHVYQEKLHWFSEMEFRLCLLEDRCEVLVDSERDVMPMIEFST</sequence>